<proteinExistence type="predicted"/>
<protein>
    <submittedName>
        <fullName evidence="1">Uncharacterized protein</fullName>
    </submittedName>
</protein>
<gene>
    <name evidence="1" type="primary">Acey_s0587.g345</name>
    <name evidence="1" type="ORF">Y032_0587g345</name>
</gene>
<accession>A0A016WMF1</accession>
<dbReference type="Proteomes" id="UP000024635">
    <property type="component" value="Unassembled WGS sequence"/>
</dbReference>
<reference evidence="2" key="1">
    <citation type="journal article" date="2015" name="Nat. Genet.">
        <title>The genome and transcriptome of the zoonotic hookworm Ancylostoma ceylanicum identify infection-specific gene families.</title>
        <authorList>
            <person name="Schwarz E.M."/>
            <person name="Hu Y."/>
            <person name="Antoshechkin I."/>
            <person name="Miller M.M."/>
            <person name="Sternberg P.W."/>
            <person name="Aroian R.V."/>
        </authorList>
    </citation>
    <scope>NUCLEOTIDE SEQUENCE</scope>
    <source>
        <strain evidence="2">HY135</strain>
    </source>
</reference>
<keyword evidence="2" id="KW-1185">Reference proteome</keyword>
<dbReference type="OrthoDB" id="10440994at2759"/>
<evidence type="ECO:0000313" key="2">
    <source>
        <dbReference type="Proteomes" id="UP000024635"/>
    </source>
</evidence>
<organism evidence="1 2">
    <name type="scientific">Ancylostoma ceylanicum</name>
    <dbReference type="NCBI Taxonomy" id="53326"/>
    <lineage>
        <taxon>Eukaryota</taxon>
        <taxon>Metazoa</taxon>
        <taxon>Ecdysozoa</taxon>
        <taxon>Nematoda</taxon>
        <taxon>Chromadorea</taxon>
        <taxon>Rhabditida</taxon>
        <taxon>Rhabditina</taxon>
        <taxon>Rhabditomorpha</taxon>
        <taxon>Strongyloidea</taxon>
        <taxon>Ancylostomatidae</taxon>
        <taxon>Ancylostomatinae</taxon>
        <taxon>Ancylostoma</taxon>
    </lineage>
</organism>
<name>A0A016WMF1_9BILA</name>
<comment type="caution">
    <text evidence="1">The sequence shown here is derived from an EMBL/GenBank/DDBJ whole genome shotgun (WGS) entry which is preliminary data.</text>
</comment>
<dbReference type="EMBL" id="JARK01000187">
    <property type="protein sequence ID" value="EYC40979.1"/>
    <property type="molecule type" value="Genomic_DNA"/>
</dbReference>
<dbReference type="AlphaFoldDB" id="A0A016WMF1"/>
<sequence>MSDGFSNPCSERSSAIADQQLNDQGKSLCVGRGTGKRFARRAKRWAELQQRRYNQRLVAIRTGLLDSSEPRSCLYSSFDLKNATVRVVKTDDAVESSPSLGNVRQSISCWISRPCCRDLSAHCSISSFETSLFVSAASIKYATHKNFSVCQVAADSTYSAASSSRPSKHANNHCTAASNTDLTDLLSLITTDLSVTSIPTASTTTVHHSTPHLGGFPYHIPLSSYLSGLDEHLVNTAPPPEREWVMIRHADPDRPIGNPFIHELFSVLCC</sequence>
<evidence type="ECO:0000313" key="1">
    <source>
        <dbReference type="EMBL" id="EYC40979.1"/>
    </source>
</evidence>